<name>A0A218WQV8_PUNGR</name>
<gene>
    <name evidence="2" type="ORF">CDL15_Pgr004625</name>
</gene>
<comment type="caution">
    <text evidence="2">The sequence shown here is derived from an EMBL/GenBank/DDBJ whole genome shotgun (WGS) entry which is preliminary data.</text>
</comment>
<evidence type="ECO:0000313" key="3">
    <source>
        <dbReference type="Proteomes" id="UP000197138"/>
    </source>
</evidence>
<evidence type="ECO:0000256" key="1">
    <source>
        <dbReference type="SAM" id="MobiDB-lite"/>
    </source>
</evidence>
<accession>A0A218WQV8</accession>
<dbReference type="Proteomes" id="UP000197138">
    <property type="component" value="Unassembled WGS sequence"/>
</dbReference>
<organism evidence="2 3">
    <name type="scientific">Punica granatum</name>
    <name type="common">Pomegranate</name>
    <dbReference type="NCBI Taxonomy" id="22663"/>
    <lineage>
        <taxon>Eukaryota</taxon>
        <taxon>Viridiplantae</taxon>
        <taxon>Streptophyta</taxon>
        <taxon>Embryophyta</taxon>
        <taxon>Tracheophyta</taxon>
        <taxon>Spermatophyta</taxon>
        <taxon>Magnoliopsida</taxon>
        <taxon>eudicotyledons</taxon>
        <taxon>Gunneridae</taxon>
        <taxon>Pentapetalae</taxon>
        <taxon>rosids</taxon>
        <taxon>malvids</taxon>
        <taxon>Myrtales</taxon>
        <taxon>Lythraceae</taxon>
        <taxon>Punica</taxon>
    </lineage>
</organism>
<proteinExistence type="predicted"/>
<evidence type="ECO:0000313" key="2">
    <source>
        <dbReference type="EMBL" id="OWM74858.1"/>
    </source>
</evidence>
<dbReference type="AlphaFoldDB" id="A0A218WQV8"/>
<feature type="region of interest" description="Disordered" evidence="1">
    <location>
        <begin position="1"/>
        <end position="29"/>
    </location>
</feature>
<dbReference type="EMBL" id="MTKT01003433">
    <property type="protein sequence ID" value="OWM74858.1"/>
    <property type="molecule type" value="Genomic_DNA"/>
</dbReference>
<feature type="compositionally biased region" description="Basic and acidic residues" evidence="1">
    <location>
        <begin position="108"/>
        <end position="132"/>
    </location>
</feature>
<feature type="region of interest" description="Disordered" evidence="1">
    <location>
        <begin position="108"/>
        <end position="147"/>
    </location>
</feature>
<protein>
    <submittedName>
        <fullName evidence="2">Uncharacterized protein</fullName>
    </submittedName>
</protein>
<sequence length="147" mass="15533">MGRTSGLDLQSREMGRGLLAGGRSGSPGTAATTLRAAVLAPGRLGGSANLRCRKVNSHGLANLPRLQETRARWLGELAEQESKLARAEVESVGPAARSLVVMGMDSAVREGEEAVDEKSPPEGRGKADRIERMEDDVFAESPTPLIV</sequence>
<reference evidence="3" key="1">
    <citation type="journal article" date="2017" name="Plant J.">
        <title>The pomegranate (Punica granatum L.) genome and the genomics of punicalagin biosynthesis.</title>
        <authorList>
            <person name="Qin G."/>
            <person name="Xu C."/>
            <person name="Ming R."/>
            <person name="Tang H."/>
            <person name="Guyot R."/>
            <person name="Kramer E.M."/>
            <person name="Hu Y."/>
            <person name="Yi X."/>
            <person name="Qi Y."/>
            <person name="Xu X."/>
            <person name="Gao Z."/>
            <person name="Pan H."/>
            <person name="Jian J."/>
            <person name="Tian Y."/>
            <person name="Yue Z."/>
            <person name="Xu Y."/>
        </authorList>
    </citation>
    <scope>NUCLEOTIDE SEQUENCE [LARGE SCALE GENOMIC DNA]</scope>
    <source>
        <strain evidence="3">cv. Dabenzi</strain>
    </source>
</reference>